<dbReference type="InterPro" id="IPR000700">
    <property type="entry name" value="PAS-assoc_C"/>
</dbReference>
<evidence type="ECO:0000259" key="3">
    <source>
        <dbReference type="PROSITE" id="PS51831"/>
    </source>
</evidence>
<reference evidence="5" key="1">
    <citation type="journal article" date="2020" name="mSystems">
        <title>Genome- and Community-Level Interaction Insights into Carbon Utilization and Element Cycling Functions of Hydrothermarchaeota in Hydrothermal Sediment.</title>
        <authorList>
            <person name="Zhou Z."/>
            <person name="Liu Y."/>
            <person name="Xu W."/>
            <person name="Pan J."/>
            <person name="Luo Z.H."/>
            <person name="Li M."/>
        </authorList>
    </citation>
    <scope>NUCLEOTIDE SEQUENCE [LARGE SCALE GENOMIC DNA]</scope>
    <source>
        <strain evidence="5">SpSt-754</strain>
    </source>
</reference>
<name>A0A7V3NTQ8_UNCW3</name>
<evidence type="ECO:0000259" key="4">
    <source>
        <dbReference type="PROSITE" id="PS51832"/>
    </source>
</evidence>
<dbReference type="Gene3D" id="3.30.450.20">
    <property type="entry name" value="PAS domain"/>
    <property type="match status" value="2"/>
</dbReference>
<dbReference type="GO" id="GO:0006355">
    <property type="term" value="P:regulation of DNA-templated transcription"/>
    <property type="evidence" value="ECO:0007669"/>
    <property type="project" value="InterPro"/>
</dbReference>
<gene>
    <name evidence="5" type="ORF">ENV38_02615</name>
</gene>
<dbReference type="PANTHER" id="PTHR43155">
    <property type="entry name" value="CYCLIC DI-GMP PHOSPHODIESTERASE PA4108-RELATED"/>
    <property type="match status" value="1"/>
</dbReference>
<proteinExistence type="predicted"/>
<dbReference type="Pfam" id="PF00989">
    <property type="entry name" value="PAS"/>
    <property type="match status" value="1"/>
</dbReference>
<dbReference type="InterPro" id="IPR035965">
    <property type="entry name" value="PAS-like_dom_sf"/>
</dbReference>
<dbReference type="PROSITE" id="PS51831">
    <property type="entry name" value="HD"/>
    <property type="match status" value="1"/>
</dbReference>
<comment type="caution">
    <text evidence="5">The sequence shown here is derived from an EMBL/GenBank/DDBJ whole genome shotgun (WGS) entry which is preliminary data.</text>
</comment>
<dbReference type="NCBIfam" id="TIGR00229">
    <property type="entry name" value="sensory_box"/>
    <property type="match status" value="2"/>
</dbReference>
<dbReference type="InterPro" id="IPR037522">
    <property type="entry name" value="HD_GYP_dom"/>
</dbReference>
<sequence length="466" mass="53507">MSKVKSDNNQIKSLDGGLPLEMREKLLRALVEIARDGLFIICRNRFEYVNPAFSATTGLSKEEILSKGLNLIVRRIPLEDRRKILARGRVIKSRKSARQIYKLRFFTKTGRLVHLELNTAHLPEGRIIGAVRDLTEMMEMRRRIRESESLYSQLIENARTPIVIVQDKKIKFINQAATSIFGYKKEDAIGLDFLNYLPENEVKRVVELYRQRMSGRPAPSPYELRVKHKDGHELFVEVEVGIIEYEGKPAELVIIHDITSRKKTEEKLREALEKLRRALGATINVLNSLVEQKDPYTAGHHRRVSDLARSIAKEMGLSWEQVDGLRFAASIHDIGKVVLPAEILSRPGPLSENEWNLIKSHPQIGYDLLKDICFPWPIAEIIYQHHERLDGSGYPRGLKGEEIILEAKILAVADVVEAMSSHRPYRPAHSLEKALEEIEKNKGLLYDKRVVEACLYLFKEKNFKLK</sequence>
<dbReference type="SMART" id="SM00091">
    <property type="entry name" value="PAS"/>
    <property type="match status" value="2"/>
</dbReference>
<dbReference type="InterPro" id="IPR006674">
    <property type="entry name" value="HD_domain"/>
</dbReference>
<feature type="domain" description="HD" evidence="3">
    <location>
        <begin position="297"/>
        <end position="419"/>
    </location>
</feature>
<dbReference type="CDD" id="cd00130">
    <property type="entry name" value="PAS"/>
    <property type="match status" value="2"/>
</dbReference>
<dbReference type="Pfam" id="PF13188">
    <property type="entry name" value="PAS_8"/>
    <property type="match status" value="1"/>
</dbReference>
<dbReference type="PANTHER" id="PTHR43155:SF2">
    <property type="entry name" value="CYCLIC DI-GMP PHOSPHODIESTERASE PA4108"/>
    <property type="match status" value="1"/>
</dbReference>
<accession>A0A7V3NTQ8</accession>
<organism evidence="5">
    <name type="scientific">candidate division WOR-3 bacterium</name>
    <dbReference type="NCBI Taxonomy" id="2052148"/>
    <lineage>
        <taxon>Bacteria</taxon>
        <taxon>Bacteria division WOR-3</taxon>
    </lineage>
</organism>
<dbReference type="AlphaFoldDB" id="A0A7V3NTQ8"/>
<dbReference type="InterPro" id="IPR000014">
    <property type="entry name" value="PAS"/>
</dbReference>
<dbReference type="Pfam" id="PF13487">
    <property type="entry name" value="HD_5"/>
    <property type="match status" value="1"/>
</dbReference>
<dbReference type="CDD" id="cd00077">
    <property type="entry name" value="HDc"/>
    <property type="match status" value="1"/>
</dbReference>
<dbReference type="InterPro" id="IPR013767">
    <property type="entry name" value="PAS_fold"/>
</dbReference>
<dbReference type="SMART" id="SM00471">
    <property type="entry name" value="HDc"/>
    <property type="match status" value="1"/>
</dbReference>
<evidence type="ECO:0000259" key="1">
    <source>
        <dbReference type="PROSITE" id="PS50112"/>
    </source>
</evidence>
<evidence type="ECO:0000313" key="5">
    <source>
        <dbReference type="EMBL" id="HGB35785.1"/>
    </source>
</evidence>
<dbReference type="InterPro" id="IPR003607">
    <property type="entry name" value="HD/PDEase_dom"/>
</dbReference>
<feature type="domain" description="HD-GYP" evidence="4">
    <location>
        <begin position="275"/>
        <end position="466"/>
    </location>
</feature>
<feature type="domain" description="PAS" evidence="1">
    <location>
        <begin position="147"/>
        <end position="216"/>
    </location>
</feature>
<protein>
    <submittedName>
        <fullName evidence="5">PAS domain S-box protein</fullName>
    </submittedName>
</protein>
<dbReference type="EMBL" id="DTGD01000100">
    <property type="protein sequence ID" value="HGB35785.1"/>
    <property type="molecule type" value="Genomic_DNA"/>
</dbReference>
<dbReference type="SUPFAM" id="SSF55785">
    <property type="entry name" value="PYP-like sensor domain (PAS domain)"/>
    <property type="match status" value="2"/>
</dbReference>
<evidence type="ECO:0000259" key="2">
    <source>
        <dbReference type="PROSITE" id="PS50113"/>
    </source>
</evidence>
<dbReference type="PROSITE" id="PS50112">
    <property type="entry name" value="PAS"/>
    <property type="match status" value="1"/>
</dbReference>
<feature type="domain" description="PAC" evidence="2">
    <location>
        <begin position="220"/>
        <end position="270"/>
    </location>
</feature>
<dbReference type="Gene3D" id="1.10.3210.10">
    <property type="entry name" value="Hypothetical protein af1432"/>
    <property type="match status" value="1"/>
</dbReference>
<dbReference type="SUPFAM" id="SSF109604">
    <property type="entry name" value="HD-domain/PDEase-like"/>
    <property type="match status" value="1"/>
</dbReference>
<dbReference type="PROSITE" id="PS50113">
    <property type="entry name" value="PAC"/>
    <property type="match status" value="1"/>
</dbReference>
<dbReference type="PROSITE" id="PS51832">
    <property type="entry name" value="HD_GYP"/>
    <property type="match status" value="1"/>
</dbReference>